<feature type="region of interest" description="Disordered" evidence="1">
    <location>
        <begin position="637"/>
        <end position="706"/>
    </location>
</feature>
<sequence>MITPVCSPKEPLFPHHLKSVTPHAQVPNKNQSACPMNGLFSPRVSYLPSVVSDSYISTISPTCFQPFRPTNNCAPFLPSSKEKYNQHGISATGNVQVNQAMVSNGNRIGIFNPHVQRSPPRLGFSRPHSAEAVVKDDVKQVTQGPIQRVGSPLRGILKSHPSAVRNSPERLPGFYENFSELTALRTRDSIELAPMHLRLNSARNGLSLPRDPSPDTLDGSETERSGTPRTARKTVRFADQIASDTLRRRAYSTGSSNVCDLLPIGVNKPRAQSVPASPTCGKTDQQVVPAGYSAADSTGQNGVVYLSTGFDAPIRNTILPSLALTNPVNNTSIPNTMESFRAGELYPMCEISSSIRESSVCSDDCSKENCPQGKPPIKPSQQKSSASAHLTRTRKPGYTDLYFGRPRRLVEQVSNASPKIIPSSVTINTPPLAASNMDVPDTSRSSVSGSPTMSTDRKPGNEMKIPSIRNMPGPPATNIYDHRERKTGRKIVDTAKLNEITRAASEPLHQTPSAALPSDISIPSAFNAIRLTCPPDASEKEKLATLTRLTELNYETSLTSTDPSLSIQPSQAMPNLPDYEGVDTSFPEKIKPLQQKQGFQHAIYLSGQPNTDQRATLPTGNAKPLATPVTAYSNHYQGEQQGSTSSIDSCSRSSSSARSQTLLQGDQLPGTIRSVHPMEDRTLPPSGRLLNRRPQANISVRSTQVS</sequence>
<reference evidence="2" key="1">
    <citation type="submission" date="2019-05" db="EMBL/GenBank/DDBJ databases">
        <title>Annotation for the trematode Fasciolopsis buski.</title>
        <authorList>
            <person name="Choi Y.-J."/>
        </authorList>
    </citation>
    <scope>NUCLEOTIDE SEQUENCE</scope>
    <source>
        <strain evidence="2">HT</strain>
        <tissue evidence="2">Whole worm</tissue>
    </source>
</reference>
<feature type="compositionally biased region" description="Polar residues" evidence="1">
    <location>
        <begin position="694"/>
        <end position="706"/>
    </location>
</feature>
<dbReference type="AlphaFoldDB" id="A0A8E0RR79"/>
<feature type="region of interest" description="Disordered" evidence="1">
    <location>
        <begin position="431"/>
        <end position="480"/>
    </location>
</feature>
<comment type="caution">
    <text evidence="2">The sequence shown here is derived from an EMBL/GenBank/DDBJ whole genome shotgun (WGS) entry which is preliminary data.</text>
</comment>
<feature type="region of interest" description="Disordered" evidence="1">
    <location>
        <begin position="203"/>
        <end position="232"/>
    </location>
</feature>
<feature type="compositionally biased region" description="Low complexity" evidence="1">
    <location>
        <begin position="643"/>
        <end position="659"/>
    </location>
</feature>
<feature type="compositionally biased region" description="Polar residues" evidence="1">
    <location>
        <begin position="442"/>
        <end position="454"/>
    </location>
</feature>
<accession>A0A8E0RR79</accession>
<protein>
    <submittedName>
        <fullName evidence="2">Uncharacterized protein</fullName>
    </submittedName>
</protein>
<evidence type="ECO:0000313" key="2">
    <source>
        <dbReference type="EMBL" id="KAA0191083.1"/>
    </source>
</evidence>
<dbReference type="EMBL" id="LUCM01006575">
    <property type="protein sequence ID" value="KAA0191083.1"/>
    <property type="molecule type" value="Genomic_DNA"/>
</dbReference>
<proteinExistence type="predicted"/>
<gene>
    <name evidence="2" type="ORF">FBUS_07065</name>
</gene>
<dbReference type="OrthoDB" id="6259168at2759"/>
<feature type="compositionally biased region" description="Polar residues" evidence="1">
    <location>
        <begin position="379"/>
        <end position="390"/>
    </location>
</feature>
<organism evidence="2 3">
    <name type="scientific">Fasciolopsis buskii</name>
    <dbReference type="NCBI Taxonomy" id="27845"/>
    <lineage>
        <taxon>Eukaryota</taxon>
        <taxon>Metazoa</taxon>
        <taxon>Spiralia</taxon>
        <taxon>Lophotrochozoa</taxon>
        <taxon>Platyhelminthes</taxon>
        <taxon>Trematoda</taxon>
        <taxon>Digenea</taxon>
        <taxon>Plagiorchiida</taxon>
        <taxon>Echinostomata</taxon>
        <taxon>Echinostomatoidea</taxon>
        <taxon>Fasciolidae</taxon>
        <taxon>Fasciolopsis</taxon>
    </lineage>
</organism>
<keyword evidence="3" id="KW-1185">Reference proteome</keyword>
<dbReference type="Proteomes" id="UP000728185">
    <property type="component" value="Unassembled WGS sequence"/>
</dbReference>
<feature type="region of interest" description="Disordered" evidence="1">
    <location>
        <begin position="366"/>
        <end position="400"/>
    </location>
</feature>
<evidence type="ECO:0000256" key="1">
    <source>
        <dbReference type="SAM" id="MobiDB-lite"/>
    </source>
</evidence>
<name>A0A8E0RR79_9TREM</name>
<evidence type="ECO:0000313" key="3">
    <source>
        <dbReference type="Proteomes" id="UP000728185"/>
    </source>
</evidence>